<dbReference type="AlphaFoldDB" id="A0A922A3G5"/>
<protein>
    <submittedName>
        <fullName evidence="2">Uncharacterized protein</fullName>
    </submittedName>
</protein>
<name>A0A922A3G5_CARIL</name>
<dbReference type="EMBL" id="CM031840">
    <property type="protein sequence ID" value="KAG6673205.1"/>
    <property type="molecule type" value="Genomic_DNA"/>
</dbReference>
<organism evidence="2 3">
    <name type="scientific">Carya illinoinensis</name>
    <name type="common">Pecan</name>
    <dbReference type="NCBI Taxonomy" id="32201"/>
    <lineage>
        <taxon>Eukaryota</taxon>
        <taxon>Viridiplantae</taxon>
        <taxon>Streptophyta</taxon>
        <taxon>Embryophyta</taxon>
        <taxon>Tracheophyta</taxon>
        <taxon>Spermatophyta</taxon>
        <taxon>Magnoliopsida</taxon>
        <taxon>eudicotyledons</taxon>
        <taxon>Gunneridae</taxon>
        <taxon>Pentapetalae</taxon>
        <taxon>rosids</taxon>
        <taxon>fabids</taxon>
        <taxon>Fagales</taxon>
        <taxon>Juglandaceae</taxon>
        <taxon>Carya</taxon>
    </lineage>
</organism>
<dbReference type="Proteomes" id="UP000811246">
    <property type="component" value="Chromosome 16"/>
</dbReference>
<gene>
    <name evidence="2" type="ORF">I3842_16G099200</name>
</gene>
<evidence type="ECO:0000256" key="1">
    <source>
        <dbReference type="SAM" id="MobiDB-lite"/>
    </source>
</evidence>
<feature type="compositionally biased region" description="Polar residues" evidence="1">
    <location>
        <begin position="1"/>
        <end position="10"/>
    </location>
</feature>
<evidence type="ECO:0000313" key="2">
    <source>
        <dbReference type="EMBL" id="KAG6673205.1"/>
    </source>
</evidence>
<accession>A0A922A3G5</accession>
<evidence type="ECO:0000313" key="3">
    <source>
        <dbReference type="Proteomes" id="UP000811246"/>
    </source>
</evidence>
<reference evidence="2" key="1">
    <citation type="submission" date="2021-01" db="EMBL/GenBank/DDBJ databases">
        <authorList>
            <person name="Lovell J.T."/>
            <person name="Bentley N."/>
            <person name="Bhattarai G."/>
            <person name="Jenkins J.W."/>
            <person name="Sreedasyam A."/>
            <person name="Alarcon Y."/>
            <person name="Bock C."/>
            <person name="Boston L."/>
            <person name="Carlson J."/>
            <person name="Cervantes K."/>
            <person name="Clermont K."/>
            <person name="Krom N."/>
            <person name="Kubenka K."/>
            <person name="Mamidi S."/>
            <person name="Mattison C."/>
            <person name="Monteros M."/>
            <person name="Pisani C."/>
            <person name="Plott C."/>
            <person name="Rajasekar S."/>
            <person name="Rhein H.S."/>
            <person name="Rohla C."/>
            <person name="Song M."/>
            <person name="Hilaire R.S."/>
            <person name="Shu S."/>
            <person name="Wells L."/>
            <person name="Wang X."/>
            <person name="Webber J."/>
            <person name="Heerema R.J."/>
            <person name="Klein P."/>
            <person name="Conner P."/>
            <person name="Grauke L."/>
            <person name="Grimwood J."/>
            <person name="Schmutz J."/>
            <person name="Randall J.J."/>
        </authorList>
    </citation>
    <scope>NUCLEOTIDE SEQUENCE</scope>
    <source>
        <tissue evidence="2">Leaf</tissue>
    </source>
</reference>
<feature type="region of interest" description="Disordered" evidence="1">
    <location>
        <begin position="1"/>
        <end position="31"/>
    </location>
</feature>
<proteinExistence type="predicted"/>
<sequence>MRAGQCSSSLCVEKGRQDEARRRRRRRRRNEEHTIRHQSWVFIIIRPKCQ</sequence>
<comment type="caution">
    <text evidence="2">The sequence shown here is derived from an EMBL/GenBank/DDBJ whole genome shotgun (WGS) entry which is preliminary data.</text>
</comment>